<accession>A0A432L702</accession>
<gene>
    <name evidence="1" type="ORF">EK386_18995</name>
</gene>
<dbReference type="RefSeq" id="WP_126660754.1">
    <property type="nucleotide sequence ID" value="NZ_RYYR01000044.1"/>
</dbReference>
<proteinExistence type="predicted"/>
<sequence length="112" mass="13264">MKNFRTFEQAKQELKELQEYIDLIENYQPENLTQIVVFSYTLFGNTKETATFLNNQNYSIDGRPFEANDISDLITSPPAKNDLLHKKIKSLYLKKKRANHKTVITYNPYQYH</sequence>
<organism evidence="1 2">
    <name type="scientific">Lysinibacillus antri</name>
    <dbReference type="NCBI Taxonomy" id="2498145"/>
    <lineage>
        <taxon>Bacteria</taxon>
        <taxon>Bacillati</taxon>
        <taxon>Bacillota</taxon>
        <taxon>Bacilli</taxon>
        <taxon>Bacillales</taxon>
        <taxon>Bacillaceae</taxon>
        <taxon>Lysinibacillus</taxon>
    </lineage>
</organism>
<dbReference type="EMBL" id="RYYR01000044">
    <property type="protein sequence ID" value="RUL46535.1"/>
    <property type="molecule type" value="Genomic_DNA"/>
</dbReference>
<evidence type="ECO:0000313" key="2">
    <source>
        <dbReference type="Proteomes" id="UP000287910"/>
    </source>
</evidence>
<keyword evidence="2" id="KW-1185">Reference proteome</keyword>
<name>A0A432L702_9BACI</name>
<protein>
    <submittedName>
        <fullName evidence="1">Uncharacterized protein</fullName>
    </submittedName>
</protein>
<comment type="caution">
    <text evidence="1">The sequence shown here is derived from an EMBL/GenBank/DDBJ whole genome shotgun (WGS) entry which is preliminary data.</text>
</comment>
<dbReference type="Proteomes" id="UP000287910">
    <property type="component" value="Unassembled WGS sequence"/>
</dbReference>
<evidence type="ECO:0000313" key="1">
    <source>
        <dbReference type="EMBL" id="RUL46535.1"/>
    </source>
</evidence>
<dbReference type="AlphaFoldDB" id="A0A432L702"/>
<reference evidence="1 2" key="1">
    <citation type="submission" date="2018-12" db="EMBL/GenBank/DDBJ databases">
        <title>Lysinibacillus antri sp. nov., isolated from a cave soil.</title>
        <authorList>
            <person name="Narsing Rao M.P."/>
            <person name="Zhang H."/>
            <person name="Dong Z.-Y."/>
            <person name="Niu X.-K."/>
            <person name="Zhang K."/>
            <person name="Fang B.-Z."/>
            <person name="Kang Y.-Q."/>
            <person name="Xiao M."/>
            <person name="Li W.-J."/>
        </authorList>
    </citation>
    <scope>NUCLEOTIDE SEQUENCE [LARGE SCALE GENOMIC DNA]</scope>
    <source>
        <strain evidence="1 2">SYSU K30002</strain>
    </source>
</reference>